<feature type="region of interest" description="Disordered" evidence="2">
    <location>
        <begin position="689"/>
        <end position="708"/>
    </location>
</feature>
<feature type="coiled-coil region" evidence="1">
    <location>
        <begin position="1963"/>
        <end position="2004"/>
    </location>
</feature>
<protein>
    <recommendedName>
        <fullName evidence="3">C2 NT-type domain-containing protein</fullName>
    </recommendedName>
</protein>
<feature type="coiled-coil region" evidence="1">
    <location>
        <begin position="1355"/>
        <end position="1389"/>
    </location>
</feature>
<organism evidence="4 5">
    <name type="scientific">Ensete ventricosum</name>
    <name type="common">Abyssinian banana</name>
    <name type="synonym">Musa ensete</name>
    <dbReference type="NCBI Taxonomy" id="4639"/>
    <lineage>
        <taxon>Eukaryota</taxon>
        <taxon>Viridiplantae</taxon>
        <taxon>Streptophyta</taxon>
        <taxon>Embryophyta</taxon>
        <taxon>Tracheophyta</taxon>
        <taxon>Spermatophyta</taxon>
        <taxon>Magnoliopsida</taxon>
        <taxon>Liliopsida</taxon>
        <taxon>Zingiberales</taxon>
        <taxon>Musaceae</taxon>
        <taxon>Ensete</taxon>
    </lineage>
</organism>
<dbReference type="Proteomes" id="UP001222027">
    <property type="component" value="Unassembled WGS sequence"/>
</dbReference>
<dbReference type="PANTHER" id="PTHR34452">
    <property type="entry name" value="MYOSIN HEAVY CHAIN-RELATED PROTEIN"/>
    <property type="match status" value="1"/>
</dbReference>
<evidence type="ECO:0000313" key="5">
    <source>
        <dbReference type="Proteomes" id="UP001222027"/>
    </source>
</evidence>
<feature type="coiled-coil region" evidence="1">
    <location>
        <begin position="1135"/>
        <end position="1204"/>
    </location>
</feature>
<feature type="domain" description="C2 NT-type" evidence="3">
    <location>
        <begin position="6"/>
        <end position="140"/>
    </location>
</feature>
<keyword evidence="5" id="KW-1185">Reference proteome</keyword>
<feature type="coiled-coil region" evidence="1">
    <location>
        <begin position="1602"/>
        <end position="1709"/>
    </location>
</feature>
<evidence type="ECO:0000259" key="3">
    <source>
        <dbReference type="PROSITE" id="PS51840"/>
    </source>
</evidence>
<keyword evidence="1" id="KW-0175">Coiled coil</keyword>
<name>A0AAV8P9Q4_ENSVE</name>
<evidence type="ECO:0000313" key="4">
    <source>
        <dbReference type="EMBL" id="KAJ8471206.1"/>
    </source>
</evidence>
<comment type="caution">
    <text evidence="4">The sequence shown here is derived from an EMBL/GenBank/DDBJ whole genome shotgun (WGS) entry which is preliminary data.</text>
</comment>
<sequence>MSRIPKWKIEKTKVKVVFRLQFHATHIPQGWDKLFVSFIPIDTGKATAKTNKVNVRNGICKWPDPVYETTRLLQDTRTKNYDEKHYKLVVAMGSSRTSFLGEVNINLADFADALKPSSVSLPLNNCDFGTILHVTVQLLTSKTGFREFEQQQKLSIKGAQMISSHRNDPAEAETASSEIANELTEKVDARVRYKDHMGLLSLESVGESNEDYDDSSVGVDGSSYTSENLYTEKKDLQSMICHDATLSESPMPGTGDPNGSQLSNQGRNGWTHGWSSNYSVANDLTTASEENTRLRVRLEVAESAFLQLKLEAKSLQRVTDELGAETESLSKKFSFELASGEQLTREVSMLKLECSKFRVDLEALESAKFMQQNADQRARCPLIVNHNLGDDSNTGKLQNDTAAAETHYMYHDLRVKWLESLLLVESKVLEIQNKARLRYHGSDFDYLGPDFDLLGCVIGDLKEDIIQVKGLDRSYRDNDHLEHTVHRLSDSHTVYNEHGTLQNNLEHLSLREDKMFDLLPKLEELTTEKENLTKKMDQMHCYYESLILELEQSQKQTVEELENLRNEHSSCLYSMSVLKNQIEKIHQEMNEQYITFAEDRTSLESQNKELERRAIASENALKRVRWNYSIAFDRLQKDLELLSFQVLSMYETNENLAKQALADAYYQHYHEESPEEARLCTDKDGMSTSFDQEHYQSGLPRTQTENGPYGTTHKWYSLDNGGSTSGIISQEGVPMHVELQTRDETHMDGFNSHKIGQHILHCTQNTNKLIAGLSPGTYRDEEFPKRSTILMSKLDAQLLDDAKATQSQSLSPESDKQQMVDANGIEEMRISFHMLKLLHSNTEAELSEMHMLNMNLKVFSEVLQCILYDANDEVRHMKGIMLELAQQLHHETEIKDSLMLKLHKSLDEARVFRDDKAECFSRCEGLTLKNQVLEAKLQDVSDESAILSEKVAEYERLFVESKVYEKEYKACIEERDKLKILLKEENLQKDCLKAELSSIIEDFKALKEESEKKSSENDKMRTCVAHLQENLGYLYTCMSSCYEQINYSAPGGISVLQEFEAGNFMPVVMNLEQFQKDTTKKILQLHQENRDIKEQRYIAQCSQKKTESEFLSMKQKFESELHEVTEKLEMSNVIVEKLQVELQNVLEKLKISSEVEEKNESRNRELSSKLTNLEIELQQATDENKNLINQLLVLASVKEELEKTQFSLMNCMQERRTLLMSIQSGNEASTQMENELHSLKESVQCTHRDMQIEKKLREELEAAVTRLSTQLKEKDQELLSFCEQKTEVAHLQKMIVDLEKTNTGFQHLLLKNEESQRRLDIENLSLHVQIMDMENQLATGLENSLAAEMKVTFMRSHLCENVQKLFAQLKTLERELEEMNLKHENVVTLLHTCSANEAQLTEENARLSVALQSLQSGYDSVFQEKENLVDYVNKQNASRTEFEDIKVRASTLEADNNHQKQKYEDEISQLKYMLISFEEEVCNLRSYKVAVEVTDIVLRSKLNEQQTKVLLFEECDHELRTLQELHNELSCKLSEQILKAEEYKNLSIHLRELKDKAEAECLQAREKKENERSSQESLRIAFIKEQHESKIQELKNQLFVSKKYAEEMLLKLQDALDEVESTKKNEVSLLKKIEELSGKISDLEFELERVLTDRRELAKTYDRMKNELECTIFNFDCCKEEKLMLEGSLKECNEERTKAKVELDLVKRLFSNMSSNETINSESSNNSGFPTTTSIEQILQDSSLAFPSVFQEMPNDRGTCLGIDASAGIVSNHLKNIDVNLWKRGGELNSNGDVEVMRSTCANESSLSCPVLSSEAFKDTGGTLEQCTLFADNITYITATEEHFKELQRLMSGMNMLQKELEKLKNENLSSLIPLDDHQSVTSLLGLERDLLQLDMANEQLGSIFPLFKQLPGNGNALERVLSLELELAETLRTKKKADFCLQSLFLKQHNDEEVGFQSFKDINELIREMLELKSRNAAVETELKEMQGRYSQLSLQFAEVKERISSSEYKENCDQHCKAIKESIHLLTGHSSSWNLMANSSFFLQRAF</sequence>
<dbReference type="InterPro" id="IPR019448">
    <property type="entry name" value="NT-C2"/>
</dbReference>
<feature type="compositionally biased region" description="Polar residues" evidence="2">
    <location>
        <begin position="257"/>
        <end position="268"/>
    </location>
</feature>
<dbReference type="EMBL" id="JAQQAF010000007">
    <property type="protein sequence ID" value="KAJ8471206.1"/>
    <property type="molecule type" value="Genomic_DNA"/>
</dbReference>
<dbReference type="PROSITE" id="PS51840">
    <property type="entry name" value="C2_NT"/>
    <property type="match status" value="1"/>
</dbReference>
<dbReference type="PANTHER" id="PTHR34452:SF1">
    <property type="entry name" value="SPORULATION-SPECIFIC PROTEIN"/>
    <property type="match status" value="1"/>
</dbReference>
<feature type="region of interest" description="Disordered" evidence="2">
    <location>
        <begin position="248"/>
        <end position="268"/>
    </location>
</feature>
<feature type="coiled-coil region" evidence="1">
    <location>
        <begin position="593"/>
        <end position="627"/>
    </location>
</feature>
<proteinExistence type="predicted"/>
<accession>A0AAV8P9Q4</accession>
<feature type="coiled-coil region" evidence="1">
    <location>
        <begin position="923"/>
        <end position="1013"/>
    </location>
</feature>
<reference evidence="4 5" key="1">
    <citation type="submission" date="2022-12" db="EMBL/GenBank/DDBJ databases">
        <title>Chromosome-scale assembly of the Ensete ventricosum genome.</title>
        <authorList>
            <person name="Dussert Y."/>
            <person name="Stocks J."/>
            <person name="Wendawek A."/>
            <person name="Woldeyes F."/>
            <person name="Nichols R.A."/>
            <person name="Borrell J.S."/>
        </authorList>
    </citation>
    <scope>NUCLEOTIDE SEQUENCE [LARGE SCALE GENOMIC DNA]</scope>
    <source>
        <strain evidence="5">cv. Maze</strain>
        <tissue evidence="4">Seeds</tissue>
    </source>
</reference>
<feature type="coiled-coil region" evidence="1">
    <location>
        <begin position="1250"/>
        <end position="1277"/>
    </location>
</feature>
<feature type="coiled-coil region" evidence="1">
    <location>
        <begin position="1540"/>
        <end position="1574"/>
    </location>
</feature>
<dbReference type="Pfam" id="PF10358">
    <property type="entry name" value="NT-C2"/>
    <property type="match status" value="1"/>
</dbReference>
<gene>
    <name evidence="4" type="ORF">OPV22_025549</name>
</gene>
<feature type="coiled-coil region" evidence="1">
    <location>
        <begin position="522"/>
        <end position="567"/>
    </location>
</feature>
<evidence type="ECO:0000256" key="2">
    <source>
        <dbReference type="SAM" id="MobiDB-lite"/>
    </source>
</evidence>
<evidence type="ECO:0000256" key="1">
    <source>
        <dbReference type="SAM" id="Coils"/>
    </source>
</evidence>